<gene>
    <name evidence="1" type="ORF">WQE_09549</name>
</gene>
<comment type="caution">
    <text evidence="1">The sequence shown here is derived from an EMBL/GenBank/DDBJ whole genome shotgun (WGS) entry which is preliminary data.</text>
</comment>
<reference evidence="1 2" key="1">
    <citation type="journal article" date="2012" name="J. Bacteriol.">
        <title>Draft Genome Sequence of the Soil Bacterium Burkholderia terrae Strain BS001, Which Interacts with Fungal Surface Structures.</title>
        <authorList>
            <person name="Nazir R."/>
            <person name="Hansen M.A."/>
            <person name="Sorensen S."/>
            <person name="van Elsas J.D."/>
        </authorList>
    </citation>
    <scope>NUCLEOTIDE SEQUENCE [LARGE SCALE GENOMIC DNA]</scope>
    <source>
        <strain evidence="1 2">BS001</strain>
    </source>
</reference>
<organism evidence="1 2">
    <name type="scientific">Paraburkholderia hospita</name>
    <dbReference type="NCBI Taxonomy" id="169430"/>
    <lineage>
        <taxon>Bacteria</taxon>
        <taxon>Pseudomonadati</taxon>
        <taxon>Pseudomonadota</taxon>
        <taxon>Betaproteobacteria</taxon>
        <taxon>Burkholderiales</taxon>
        <taxon>Burkholderiaceae</taxon>
        <taxon>Paraburkholderia</taxon>
    </lineage>
</organism>
<dbReference type="Proteomes" id="UP000004980">
    <property type="component" value="Unassembled WGS sequence"/>
</dbReference>
<evidence type="ECO:0000313" key="2">
    <source>
        <dbReference type="Proteomes" id="UP000004980"/>
    </source>
</evidence>
<protein>
    <submittedName>
        <fullName evidence="1">Uncharacterized protein</fullName>
    </submittedName>
</protein>
<evidence type="ECO:0000313" key="1">
    <source>
        <dbReference type="EMBL" id="EIN01364.1"/>
    </source>
</evidence>
<proteinExistence type="predicted"/>
<sequence>MKPVEYPLATIAKVELGAAHGVAAVGPESYRLVRADAFLRKKCQHPIGRLVLECVNVSEAVSATVVA</sequence>
<name>A0ABN0FRE1_9BURK</name>
<keyword evidence="2" id="KW-1185">Reference proteome</keyword>
<dbReference type="EMBL" id="AKAU01000059">
    <property type="protein sequence ID" value="EIN01364.1"/>
    <property type="molecule type" value="Genomic_DNA"/>
</dbReference>
<accession>A0ABN0FRE1</accession>